<evidence type="ECO:0000313" key="1">
    <source>
        <dbReference type="EMBL" id="MBD1428173.1"/>
    </source>
</evidence>
<organism evidence="1 2">
    <name type="scientific">Sphingobacterium litopenaei</name>
    <dbReference type="NCBI Taxonomy" id="2763500"/>
    <lineage>
        <taxon>Bacteria</taxon>
        <taxon>Pseudomonadati</taxon>
        <taxon>Bacteroidota</taxon>
        <taxon>Sphingobacteriia</taxon>
        <taxon>Sphingobacteriales</taxon>
        <taxon>Sphingobacteriaceae</taxon>
        <taxon>Sphingobacterium</taxon>
    </lineage>
</organism>
<keyword evidence="2" id="KW-1185">Reference proteome</keyword>
<protein>
    <submittedName>
        <fullName evidence="1">Uncharacterized protein</fullName>
    </submittedName>
</protein>
<evidence type="ECO:0000313" key="2">
    <source>
        <dbReference type="Proteomes" id="UP000651271"/>
    </source>
</evidence>
<gene>
    <name evidence="1" type="ORF">H8B04_01110</name>
</gene>
<reference evidence="1 2" key="1">
    <citation type="submission" date="2020-08" db="EMBL/GenBank/DDBJ databases">
        <title>Sphingobacterium sp. DN04309 isolated from aquaculture water.</title>
        <authorList>
            <person name="Zhang M."/>
        </authorList>
    </citation>
    <scope>NUCLEOTIDE SEQUENCE [LARGE SCALE GENOMIC DNA]</scope>
    <source>
        <strain evidence="1 2">DN04309</strain>
    </source>
</reference>
<dbReference type="Proteomes" id="UP000651271">
    <property type="component" value="Unassembled WGS sequence"/>
</dbReference>
<accession>A0ABR7YAB0</accession>
<name>A0ABR7YAB0_9SPHI</name>
<comment type="caution">
    <text evidence="1">The sequence shown here is derived from an EMBL/GenBank/DDBJ whole genome shotgun (WGS) entry which is preliminary data.</text>
</comment>
<dbReference type="EMBL" id="JACOIJ010000001">
    <property type="protein sequence ID" value="MBD1428173.1"/>
    <property type="molecule type" value="Genomic_DNA"/>
</dbReference>
<sequence length="84" mass="9922">MLLEDIILSSDDKNFTKSNMKIGRKFHKIKNLGRLKNYIGWGYYLELPAGWNAYLCMDKSEIDSSKVLFFFSMEKEIFESILEK</sequence>
<proteinExistence type="predicted"/>
<dbReference type="RefSeq" id="WP_190301178.1">
    <property type="nucleotide sequence ID" value="NZ_JACOIJ010000001.1"/>
</dbReference>